<keyword evidence="3" id="KW-0408">Iron</keyword>
<dbReference type="RefSeq" id="WP_160771905.1">
    <property type="nucleotide sequence ID" value="NZ_WTYV01000003.1"/>
</dbReference>
<dbReference type="GO" id="GO:0020037">
    <property type="term" value="F:heme binding"/>
    <property type="evidence" value="ECO:0007669"/>
    <property type="project" value="InterPro"/>
</dbReference>
<evidence type="ECO:0000256" key="1">
    <source>
        <dbReference type="ARBA" id="ARBA00022617"/>
    </source>
</evidence>
<gene>
    <name evidence="6" type="ORF">GRI99_10060</name>
</gene>
<organism evidence="6 7">
    <name type="scientific">Alteraurantiacibacter buctensis</name>
    <dbReference type="NCBI Taxonomy" id="1503981"/>
    <lineage>
        <taxon>Bacteria</taxon>
        <taxon>Pseudomonadati</taxon>
        <taxon>Pseudomonadota</taxon>
        <taxon>Alphaproteobacteria</taxon>
        <taxon>Sphingomonadales</taxon>
        <taxon>Erythrobacteraceae</taxon>
        <taxon>Alteraurantiacibacter</taxon>
    </lineage>
</organism>
<dbReference type="GO" id="GO:0046872">
    <property type="term" value="F:metal ion binding"/>
    <property type="evidence" value="ECO:0007669"/>
    <property type="project" value="UniProtKB-KW"/>
</dbReference>
<feature type="domain" description="Cytochrome c" evidence="5">
    <location>
        <begin position="32"/>
        <end position="106"/>
    </location>
</feature>
<name>A0A844YWP1_9SPHN</name>
<evidence type="ECO:0000256" key="4">
    <source>
        <dbReference type="SAM" id="SignalP"/>
    </source>
</evidence>
<dbReference type="Pfam" id="PF13442">
    <property type="entry name" value="Cytochrome_CBB3"/>
    <property type="match status" value="1"/>
</dbReference>
<evidence type="ECO:0000256" key="2">
    <source>
        <dbReference type="ARBA" id="ARBA00022723"/>
    </source>
</evidence>
<proteinExistence type="predicted"/>
<keyword evidence="4" id="KW-0732">Signal</keyword>
<dbReference type="AlphaFoldDB" id="A0A844YWP1"/>
<sequence>MRALVSLGLAASLALGAAAVAQDAPVPEPSDEALFVEKCGLCHLEGGFGTRVLSRRVPEGQALLQDREVLPAAFTTMVVRRGIGSMPQIRAAELGDAQLAAIARYLEAGQ</sequence>
<keyword evidence="7" id="KW-1185">Reference proteome</keyword>
<dbReference type="EMBL" id="WTYV01000003">
    <property type="protein sequence ID" value="MXO71979.1"/>
    <property type="molecule type" value="Genomic_DNA"/>
</dbReference>
<feature type="chain" id="PRO_5032496294" evidence="4">
    <location>
        <begin position="22"/>
        <end position="110"/>
    </location>
</feature>
<evidence type="ECO:0000313" key="7">
    <source>
        <dbReference type="Proteomes" id="UP000466966"/>
    </source>
</evidence>
<evidence type="ECO:0000259" key="5">
    <source>
        <dbReference type="Pfam" id="PF13442"/>
    </source>
</evidence>
<comment type="caution">
    <text evidence="6">The sequence shown here is derived from an EMBL/GenBank/DDBJ whole genome shotgun (WGS) entry which is preliminary data.</text>
</comment>
<dbReference type="Proteomes" id="UP000466966">
    <property type="component" value="Unassembled WGS sequence"/>
</dbReference>
<dbReference type="OrthoDB" id="7427921at2"/>
<dbReference type="Gene3D" id="1.10.760.10">
    <property type="entry name" value="Cytochrome c-like domain"/>
    <property type="match status" value="1"/>
</dbReference>
<evidence type="ECO:0000313" key="6">
    <source>
        <dbReference type="EMBL" id="MXO71979.1"/>
    </source>
</evidence>
<dbReference type="InterPro" id="IPR009056">
    <property type="entry name" value="Cyt_c-like_dom"/>
</dbReference>
<reference evidence="6 7" key="1">
    <citation type="submission" date="2019-12" db="EMBL/GenBank/DDBJ databases">
        <title>Genomic-based taxomic classification of the family Erythrobacteraceae.</title>
        <authorList>
            <person name="Xu L."/>
        </authorList>
    </citation>
    <scope>NUCLEOTIDE SEQUENCE [LARGE SCALE GENOMIC DNA]</scope>
    <source>
        <strain evidence="6 7">M0322</strain>
    </source>
</reference>
<feature type="signal peptide" evidence="4">
    <location>
        <begin position="1"/>
        <end position="21"/>
    </location>
</feature>
<dbReference type="GO" id="GO:0009055">
    <property type="term" value="F:electron transfer activity"/>
    <property type="evidence" value="ECO:0007669"/>
    <property type="project" value="InterPro"/>
</dbReference>
<keyword evidence="1" id="KW-0349">Heme</keyword>
<evidence type="ECO:0000256" key="3">
    <source>
        <dbReference type="ARBA" id="ARBA00023004"/>
    </source>
</evidence>
<accession>A0A844YWP1</accession>
<protein>
    <submittedName>
        <fullName evidence="6">Cytochrome c</fullName>
    </submittedName>
</protein>
<keyword evidence="2" id="KW-0479">Metal-binding</keyword>
<dbReference type="InterPro" id="IPR036909">
    <property type="entry name" value="Cyt_c-like_dom_sf"/>
</dbReference>
<dbReference type="SUPFAM" id="SSF46626">
    <property type="entry name" value="Cytochrome c"/>
    <property type="match status" value="1"/>
</dbReference>